<dbReference type="InterPro" id="IPR036097">
    <property type="entry name" value="HisK_dim/P_sf"/>
</dbReference>
<dbReference type="SMART" id="SM00342">
    <property type="entry name" value="HTH_ARAC"/>
    <property type="match status" value="1"/>
</dbReference>
<feature type="transmembrane region" description="Helical" evidence="13">
    <location>
        <begin position="249"/>
        <end position="268"/>
    </location>
</feature>
<dbReference type="Gene3D" id="1.10.287.130">
    <property type="match status" value="1"/>
</dbReference>
<dbReference type="InterPro" id="IPR001789">
    <property type="entry name" value="Sig_transdc_resp-reg_receiver"/>
</dbReference>
<dbReference type="InterPro" id="IPR004358">
    <property type="entry name" value="Sig_transdc_His_kin-like_C"/>
</dbReference>
<dbReference type="InterPro" id="IPR011006">
    <property type="entry name" value="CheY-like_superfamily"/>
</dbReference>
<feature type="chain" id="PRO_5038093302" description="histidine kinase" evidence="14">
    <location>
        <begin position="21"/>
        <end position="926"/>
    </location>
</feature>
<keyword evidence="3 12" id="KW-0597">Phosphoprotein</keyword>
<dbReference type="SMART" id="SM00388">
    <property type="entry name" value="HisKA"/>
    <property type="match status" value="1"/>
</dbReference>
<proteinExistence type="predicted"/>
<dbReference type="PANTHER" id="PTHR43547:SF2">
    <property type="entry name" value="HYBRID SIGNAL TRANSDUCTION HISTIDINE KINASE C"/>
    <property type="match status" value="1"/>
</dbReference>
<dbReference type="SMART" id="SM00387">
    <property type="entry name" value="HATPase_c"/>
    <property type="match status" value="1"/>
</dbReference>
<keyword evidence="9" id="KW-0805">Transcription regulation</keyword>
<dbReference type="SMART" id="SM00448">
    <property type="entry name" value="REC"/>
    <property type="match status" value="1"/>
</dbReference>
<dbReference type="SUPFAM" id="SSF47384">
    <property type="entry name" value="Homodimeric domain of signal transducing histidine kinase"/>
    <property type="match status" value="1"/>
</dbReference>
<dbReference type="SUPFAM" id="SSF46689">
    <property type="entry name" value="Homeodomain-like"/>
    <property type="match status" value="1"/>
</dbReference>
<dbReference type="Pfam" id="PF12833">
    <property type="entry name" value="HTH_18"/>
    <property type="match status" value="1"/>
</dbReference>
<accession>A0A916Z103</accession>
<evidence type="ECO:0000256" key="5">
    <source>
        <dbReference type="ARBA" id="ARBA00022741"/>
    </source>
</evidence>
<evidence type="ECO:0000256" key="12">
    <source>
        <dbReference type="PROSITE-ProRule" id="PRU00169"/>
    </source>
</evidence>
<dbReference type="PRINTS" id="PR00344">
    <property type="entry name" value="BCTRLSENSOR"/>
</dbReference>
<keyword evidence="11" id="KW-0804">Transcription</keyword>
<feature type="transmembrane region" description="Helical" evidence="13">
    <location>
        <begin position="214"/>
        <end position="237"/>
    </location>
</feature>
<dbReference type="SUPFAM" id="SSF52172">
    <property type="entry name" value="CheY-like"/>
    <property type="match status" value="1"/>
</dbReference>
<keyword evidence="13" id="KW-1133">Transmembrane helix</keyword>
<evidence type="ECO:0000256" key="10">
    <source>
        <dbReference type="ARBA" id="ARBA00023125"/>
    </source>
</evidence>
<dbReference type="PANTHER" id="PTHR43547">
    <property type="entry name" value="TWO-COMPONENT HISTIDINE KINASE"/>
    <property type="match status" value="1"/>
</dbReference>
<dbReference type="Gene3D" id="2.60.40.2380">
    <property type="match status" value="1"/>
</dbReference>
<keyword evidence="5" id="KW-0547">Nucleotide-binding</keyword>
<dbReference type="FunFam" id="3.30.565.10:FF:000037">
    <property type="entry name" value="Hybrid sensor histidine kinase/response regulator"/>
    <property type="match status" value="1"/>
</dbReference>
<dbReference type="GO" id="GO:0000155">
    <property type="term" value="F:phosphorelay sensor kinase activity"/>
    <property type="evidence" value="ECO:0007669"/>
    <property type="project" value="InterPro"/>
</dbReference>
<dbReference type="GO" id="GO:0043565">
    <property type="term" value="F:sequence-specific DNA binding"/>
    <property type="evidence" value="ECO:0007669"/>
    <property type="project" value="InterPro"/>
</dbReference>
<dbReference type="Pfam" id="PF07695">
    <property type="entry name" value="7TMR-DISM_7TM"/>
    <property type="match status" value="1"/>
</dbReference>
<comment type="catalytic activity">
    <reaction evidence="1">
        <text>ATP + protein L-histidine = ADP + protein N-phospho-L-histidine.</text>
        <dbReference type="EC" id="2.7.13.3"/>
    </reaction>
</comment>
<dbReference type="GO" id="GO:0003700">
    <property type="term" value="F:DNA-binding transcription factor activity"/>
    <property type="evidence" value="ECO:0007669"/>
    <property type="project" value="InterPro"/>
</dbReference>
<dbReference type="CDD" id="cd17574">
    <property type="entry name" value="REC_OmpR"/>
    <property type="match status" value="1"/>
</dbReference>
<reference evidence="18" key="2">
    <citation type="submission" date="2020-09" db="EMBL/GenBank/DDBJ databases">
        <authorList>
            <person name="Sun Q."/>
            <person name="Zhou Y."/>
        </authorList>
    </citation>
    <scope>NUCLEOTIDE SEQUENCE</scope>
    <source>
        <strain evidence="18">CGMCC 1.15958</strain>
    </source>
</reference>
<feature type="domain" description="Response regulatory" evidence="17">
    <location>
        <begin position="680"/>
        <end position="795"/>
    </location>
</feature>
<evidence type="ECO:0000259" key="17">
    <source>
        <dbReference type="PROSITE" id="PS50110"/>
    </source>
</evidence>
<keyword evidence="4" id="KW-0808">Transferase</keyword>
<dbReference type="InterPro" id="IPR009057">
    <property type="entry name" value="Homeodomain-like_sf"/>
</dbReference>
<dbReference type="InterPro" id="IPR018062">
    <property type="entry name" value="HTH_AraC-typ_CS"/>
</dbReference>
<dbReference type="CDD" id="cd16922">
    <property type="entry name" value="HATPase_EvgS-ArcB-TorS-like"/>
    <property type="match status" value="1"/>
</dbReference>
<reference evidence="18" key="1">
    <citation type="journal article" date="2014" name="Int. J. Syst. Evol. Microbiol.">
        <title>Complete genome sequence of Corynebacterium casei LMG S-19264T (=DSM 44701T), isolated from a smear-ripened cheese.</title>
        <authorList>
            <consortium name="US DOE Joint Genome Institute (JGI-PGF)"/>
            <person name="Walter F."/>
            <person name="Albersmeier A."/>
            <person name="Kalinowski J."/>
            <person name="Ruckert C."/>
        </authorList>
    </citation>
    <scope>NUCLEOTIDE SEQUENCE</scope>
    <source>
        <strain evidence="18">CGMCC 1.15958</strain>
    </source>
</reference>
<dbReference type="SUPFAM" id="SSF55874">
    <property type="entry name" value="ATPase domain of HSP90 chaperone/DNA topoisomerase II/histidine kinase"/>
    <property type="match status" value="1"/>
</dbReference>
<keyword evidence="7" id="KW-0067">ATP-binding</keyword>
<keyword evidence="19" id="KW-1185">Reference proteome</keyword>
<dbReference type="Pfam" id="PF00512">
    <property type="entry name" value="HisKA"/>
    <property type="match status" value="1"/>
</dbReference>
<dbReference type="Gene3D" id="3.40.50.2300">
    <property type="match status" value="1"/>
</dbReference>
<evidence type="ECO:0000256" key="7">
    <source>
        <dbReference type="ARBA" id="ARBA00022840"/>
    </source>
</evidence>
<dbReference type="Pfam" id="PF02518">
    <property type="entry name" value="HATPase_c"/>
    <property type="match status" value="1"/>
</dbReference>
<keyword evidence="6" id="KW-0418">Kinase</keyword>
<dbReference type="RefSeq" id="WP_188768463.1">
    <property type="nucleotide sequence ID" value="NZ_BMKK01000008.1"/>
</dbReference>
<feature type="modified residue" description="4-aspartylphosphate" evidence="12">
    <location>
        <position position="728"/>
    </location>
</feature>
<dbReference type="Pfam" id="PF00072">
    <property type="entry name" value="Response_reg"/>
    <property type="match status" value="1"/>
</dbReference>
<dbReference type="CDD" id="cd00082">
    <property type="entry name" value="HisKA"/>
    <property type="match status" value="1"/>
</dbReference>
<dbReference type="Gene3D" id="1.10.10.60">
    <property type="entry name" value="Homeodomain-like"/>
    <property type="match status" value="2"/>
</dbReference>
<dbReference type="FunFam" id="1.10.287.130:FF:000045">
    <property type="entry name" value="Two-component system sensor histidine kinase/response regulator"/>
    <property type="match status" value="1"/>
</dbReference>
<keyword evidence="14" id="KW-0732">Signal</keyword>
<dbReference type="Pfam" id="PF07696">
    <property type="entry name" value="7TMR-DISMED2"/>
    <property type="match status" value="1"/>
</dbReference>
<feature type="signal peptide" evidence="14">
    <location>
        <begin position="1"/>
        <end position="20"/>
    </location>
</feature>
<dbReference type="PROSITE" id="PS50109">
    <property type="entry name" value="HIS_KIN"/>
    <property type="match status" value="1"/>
</dbReference>
<keyword evidence="10" id="KW-0238">DNA-binding</keyword>
<dbReference type="GO" id="GO:0005524">
    <property type="term" value="F:ATP binding"/>
    <property type="evidence" value="ECO:0007669"/>
    <property type="project" value="UniProtKB-KW"/>
</dbReference>
<feature type="domain" description="Histidine kinase" evidence="16">
    <location>
        <begin position="421"/>
        <end position="636"/>
    </location>
</feature>
<evidence type="ECO:0000256" key="13">
    <source>
        <dbReference type="SAM" id="Phobius"/>
    </source>
</evidence>
<dbReference type="InterPro" id="IPR011623">
    <property type="entry name" value="7TMR_DISM_rcpt_extracell_dom1"/>
</dbReference>
<evidence type="ECO:0000313" key="19">
    <source>
        <dbReference type="Proteomes" id="UP000609064"/>
    </source>
</evidence>
<dbReference type="InterPro" id="IPR003661">
    <property type="entry name" value="HisK_dim/P_dom"/>
</dbReference>
<dbReference type="Gene3D" id="3.30.565.10">
    <property type="entry name" value="Histidine kinase-like ATPase, C-terminal domain"/>
    <property type="match status" value="1"/>
</dbReference>
<dbReference type="EC" id="2.7.13.3" evidence="2"/>
<dbReference type="PROSITE" id="PS00041">
    <property type="entry name" value="HTH_ARAC_FAMILY_1"/>
    <property type="match status" value="1"/>
</dbReference>
<dbReference type="PROSITE" id="PS50110">
    <property type="entry name" value="RESPONSE_REGULATORY"/>
    <property type="match status" value="1"/>
</dbReference>
<dbReference type="Proteomes" id="UP000609064">
    <property type="component" value="Unassembled WGS sequence"/>
</dbReference>
<dbReference type="EMBL" id="BMKK01000008">
    <property type="protein sequence ID" value="GGD70799.1"/>
    <property type="molecule type" value="Genomic_DNA"/>
</dbReference>
<dbReference type="InterPro" id="IPR005467">
    <property type="entry name" value="His_kinase_dom"/>
</dbReference>
<evidence type="ECO:0000256" key="6">
    <source>
        <dbReference type="ARBA" id="ARBA00022777"/>
    </source>
</evidence>
<dbReference type="PROSITE" id="PS01124">
    <property type="entry name" value="HTH_ARAC_FAMILY_2"/>
    <property type="match status" value="1"/>
</dbReference>
<feature type="transmembrane region" description="Helical" evidence="13">
    <location>
        <begin position="307"/>
        <end position="325"/>
    </location>
</feature>
<keyword evidence="13" id="KW-0472">Membrane</keyword>
<evidence type="ECO:0000256" key="2">
    <source>
        <dbReference type="ARBA" id="ARBA00012438"/>
    </source>
</evidence>
<feature type="transmembrane region" description="Helical" evidence="13">
    <location>
        <begin position="275"/>
        <end position="295"/>
    </location>
</feature>
<evidence type="ECO:0000259" key="15">
    <source>
        <dbReference type="PROSITE" id="PS01124"/>
    </source>
</evidence>
<feature type="domain" description="HTH araC/xylS-type" evidence="15">
    <location>
        <begin position="828"/>
        <end position="926"/>
    </location>
</feature>
<evidence type="ECO:0000259" key="16">
    <source>
        <dbReference type="PROSITE" id="PS50109"/>
    </source>
</evidence>
<evidence type="ECO:0000313" key="18">
    <source>
        <dbReference type="EMBL" id="GGD70799.1"/>
    </source>
</evidence>
<dbReference type="InterPro" id="IPR036890">
    <property type="entry name" value="HATPase_C_sf"/>
</dbReference>
<dbReference type="AlphaFoldDB" id="A0A916Z103"/>
<evidence type="ECO:0000256" key="8">
    <source>
        <dbReference type="ARBA" id="ARBA00023012"/>
    </source>
</evidence>
<evidence type="ECO:0000256" key="3">
    <source>
        <dbReference type="ARBA" id="ARBA00022553"/>
    </source>
</evidence>
<evidence type="ECO:0000256" key="9">
    <source>
        <dbReference type="ARBA" id="ARBA00023015"/>
    </source>
</evidence>
<gene>
    <name evidence="18" type="ORF">GCM10011514_38640</name>
</gene>
<feature type="transmembrane region" description="Helical" evidence="13">
    <location>
        <begin position="183"/>
        <end position="202"/>
    </location>
</feature>
<evidence type="ECO:0000256" key="14">
    <source>
        <dbReference type="SAM" id="SignalP"/>
    </source>
</evidence>
<dbReference type="InterPro" id="IPR003594">
    <property type="entry name" value="HATPase_dom"/>
</dbReference>
<keyword evidence="13" id="KW-0812">Transmembrane</keyword>
<protein>
    <recommendedName>
        <fullName evidence="2">histidine kinase</fullName>
        <ecNumber evidence="2">2.7.13.3</ecNumber>
    </recommendedName>
</protein>
<organism evidence="18 19">
    <name type="scientific">Emticicia aquatilis</name>
    <dbReference type="NCBI Taxonomy" id="1537369"/>
    <lineage>
        <taxon>Bacteria</taxon>
        <taxon>Pseudomonadati</taxon>
        <taxon>Bacteroidota</taxon>
        <taxon>Cytophagia</taxon>
        <taxon>Cytophagales</taxon>
        <taxon>Leadbetterellaceae</taxon>
        <taxon>Emticicia</taxon>
    </lineage>
</organism>
<evidence type="ECO:0000256" key="4">
    <source>
        <dbReference type="ARBA" id="ARBA00022679"/>
    </source>
</evidence>
<dbReference type="InterPro" id="IPR018060">
    <property type="entry name" value="HTH_AraC"/>
</dbReference>
<comment type="caution">
    <text evidence="18">The sequence shown here is derived from an EMBL/GenBank/DDBJ whole genome shotgun (WGS) entry which is preliminary data.</text>
</comment>
<sequence length="926" mass="106196">MKIKLYQLLLIFVCLQSAYAQKPIIITDSTAAVNVCDYASVFQDEKGELSFESIKKQSFFPNKGSSFLFTFSPTVYWFRFQVDNQSKLNRNNWYFLWSDGLSDNIDIYIPQENGQYQCLKGGLMASVNEKAYTGLFPLYKAGYLPQNKVQTYYIRLKASGSVNAQLTLMTHQTYIDQIPGTLAMVWLVIGIQLLRVLYNIILARYISNTSFRWYAFHTLIVTISVLGSFGVVGSIFSSNPPLASFLNDSFYQLMPATYTLFIFSLLNVRKNFPKARWIFFFIIACSVLQVLAHAFVPKMYLLIFNNYLFLFTEAFLSIMCMYALYKRISMNTYLLIPCFITLVPFIFLNLSALGFINYGWIYLMIYITNFLEILALSLVLGKIIESAENERISTEKALFEEKIEAEKLQELDAAKTQFFTNISHEFRTPLTLILSPIDDLTKRYPHEKLFDSMKRNAQRLLVLINQLLDLSKLDAGQIQINIQQNDLAKHIQILGSSFSSLAESRGIDFQIIQNRRQAIAYFDADKIEKILLNLLSNAFKFTKDSGKISLRVTYTEDLSGVEIVVEDSGIGISAEKVNQIFDRFYQIDGSHQRNYEGSGIGLALVKEMVQLHKGTVRVESKEGIGTNFFIKLPTDKKTWEKELLNGVSEDSQNADLSAFYTSSESKKLTETNKINEEEKILLIIEDNADLRQYIRSVFEEDYQIVEAIDGQEGIEKALEIIPDMVVSDLMMPRLDGLGFCKMLKTDEKTSHIPVVLLTAKANVESRIEGFELGADDYLTKPFNKEELLVRVRNLINQRELLRQKYDKQVVDLKPTEVILSSIDEKFINKAKEIVERHISESEFNIEKFAEEMNLSTVVLRRKIKAVTNQSATQFVRKYRLQKAANLLQNSTDTVSNIAYQVGFESLSYFTRAFQEEFEKSPSEYGK</sequence>
<evidence type="ECO:0000256" key="11">
    <source>
        <dbReference type="ARBA" id="ARBA00023163"/>
    </source>
</evidence>
<keyword evidence="8" id="KW-0902">Two-component regulatory system</keyword>
<evidence type="ECO:0000256" key="1">
    <source>
        <dbReference type="ARBA" id="ARBA00000085"/>
    </source>
</evidence>
<name>A0A916Z103_9BACT</name>
<dbReference type="InterPro" id="IPR011622">
    <property type="entry name" value="7TMR_DISM_rcpt_extracell_dom2"/>
</dbReference>